<dbReference type="EMBL" id="CAKOGP040001770">
    <property type="protein sequence ID" value="CAJ1950752.1"/>
    <property type="molecule type" value="Genomic_DNA"/>
</dbReference>
<dbReference type="Gene3D" id="2.30.42.10">
    <property type="match status" value="1"/>
</dbReference>
<keyword evidence="1" id="KW-1133">Transmembrane helix</keyword>
<dbReference type="SMART" id="SM00228">
    <property type="entry name" value="PDZ"/>
    <property type="match status" value="2"/>
</dbReference>
<keyword evidence="1" id="KW-0812">Transmembrane</keyword>
<feature type="domain" description="PDZ" evidence="2">
    <location>
        <begin position="157"/>
        <end position="229"/>
    </location>
</feature>
<sequence>MQGSSETGALAALKPYLESVFSIEAEKPFPNCRVGIRVTKSNRWKVFYVSQIREDSIFVNTKLKTGDVLVTINGKPCPDTLPNVLGMLASMTGPVKLTAAATKSSFDIEYDDEEKGEEKGIATSFSTSSQSTHVNFAGEVTSRRLTTFEVTKKKKSDKLGFTVHVSRFKNPDGSNQLIVTRGQRDGSFPDLKSGSILRSVNGKPATDYKKTVKQLRSSRSLNIAVEEPLRPSLLGQDQRSIMFGKRHIKIETPPKGVIIIWFLIAVELLFDLVTTSFAFKAFFEESRTCCGEKIDSGAIPLATALPFAFLVVAELGFLLRAMRLTMWPPTVSEEELDPNRSCISKLFFGSNPGIVIFVINFLTVINPFFGFIIAWMLIYQSDEKEAYFVVGMESIAVILHFISVHYEGQARTMVGKLIHSLVIIPFLATGVLLSWFLQVKGICYNSEVNLFWFEGCEVCPTGVPPENGLCPIIETLNGTNTTVGYEQYYLWELEQTNYCDGEFRMCFFPSD</sequence>
<proteinExistence type="predicted"/>
<accession>A0AAD2JHW9</accession>
<dbReference type="InterPro" id="IPR001478">
    <property type="entry name" value="PDZ"/>
</dbReference>
<evidence type="ECO:0000259" key="2">
    <source>
        <dbReference type="SMART" id="SM00228"/>
    </source>
</evidence>
<protein>
    <recommendedName>
        <fullName evidence="2">PDZ domain-containing protein</fullName>
    </recommendedName>
</protein>
<organism evidence="3 4">
    <name type="scientific">Cylindrotheca closterium</name>
    <dbReference type="NCBI Taxonomy" id="2856"/>
    <lineage>
        <taxon>Eukaryota</taxon>
        <taxon>Sar</taxon>
        <taxon>Stramenopiles</taxon>
        <taxon>Ochrophyta</taxon>
        <taxon>Bacillariophyta</taxon>
        <taxon>Bacillariophyceae</taxon>
        <taxon>Bacillariophycidae</taxon>
        <taxon>Bacillariales</taxon>
        <taxon>Bacillariaceae</taxon>
        <taxon>Cylindrotheca</taxon>
    </lineage>
</organism>
<gene>
    <name evidence="3" type="ORF">CYCCA115_LOCUS12739</name>
</gene>
<evidence type="ECO:0000313" key="4">
    <source>
        <dbReference type="Proteomes" id="UP001295423"/>
    </source>
</evidence>
<feature type="transmembrane region" description="Helical" evidence="1">
    <location>
        <begin position="354"/>
        <end position="380"/>
    </location>
</feature>
<feature type="transmembrane region" description="Helical" evidence="1">
    <location>
        <begin position="256"/>
        <end position="279"/>
    </location>
</feature>
<dbReference type="SUPFAM" id="SSF50156">
    <property type="entry name" value="PDZ domain-like"/>
    <property type="match status" value="1"/>
</dbReference>
<feature type="transmembrane region" description="Helical" evidence="1">
    <location>
        <begin position="418"/>
        <end position="437"/>
    </location>
</feature>
<name>A0AAD2JHW9_9STRA</name>
<keyword evidence="1" id="KW-0472">Membrane</keyword>
<feature type="domain" description="PDZ" evidence="2">
    <location>
        <begin position="32"/>
        <end position="103"/>
    </location>
</feature>
<dbReference type="Proteomes" id="UP001295423">
    <property type="component" value="Unassembled WGS sequence"/>
</dbReference>
<dbReference type="InterPro" id="IPR036034">
    <property type="entry name" value="PDZ_sf"/>
</dbReference>
<comment type="caution">
    <text evidence="3">The sequence shown here is derived from an EMBL/GenBank/DDBJ whole genome shotgun (WGS) entry which is preliminary data.</text>
</comment>
<evidence type="ECO:0000313" key="3">
    <source>
        <dbReference type="EMBL" id="CAJ1950752.1"/>
    </source>
</evidence>
<feature type="transmembrane region" description="Helical" evidence="1">
    <location>
        <begin position="299"/>
        <end position="319"/>
    </location>
</feature>
<feature type="transmembrane region" description="Helical" evidence="1">
    <location>
        <begin position="386"/>
        <end position="406"/>
    </location>
</feature>
<dbReference type="AlphaFoldDB" id="A0AAD2JHW9"/>
<evidence type="ECO:0000256" key="1">
    <source>
        <dbReference type="SAM" id="Phobius"/>
    </source>
</evidence>
<keyword evidence="4" id="KW-1185">Reference proteome</keyword>
<reference evidence="3" key="1">
    <citation type="submission" date="2023-08" db="EMBL/GenBank/DDBJ databases">
        <authorList>
            <person name="Audoor S."/>
            <person name="Bilcke G."/>
        </authorList>
    </citation>
    <scope>NUCLEOTIDE SEQUENCE</scope>
</reference>